<evidence type="ECO:0000313" key="3">
    <source>
        <dbReference type="Proteomes" id="UP000079169"/>
    </source>
</evidence>
<keyword evidence="3" id="KW-1185">Reference proteome</keyword>
<dbReference type="RefSeq" id="XP_026687350.1">
    <property type="nucleotide sequence ID" value="XM_026831549.1"/>
</dbReference>
<dbReference type="InterPro" id="IPR001478">
    <property type="entry name" value="PDZ"/>
</dbReference>
<feature type="compositionally biased region" description="Polar residues" evidence="1">
    <location>
        <begin position="55"/>
        <end position="69"/>
    </location>
</feature>
<accession>A0A3Q0JKJ9</accession>
<feature type="region of interest" description="Disordered" evidence="1">
    <location>
        <begin position="55"/>
        <end position="148"/>
    </location>
</feature>
<gene>
    <name evidence="4" type="primary">LOC113472013</name>
</gene>
<evidence type="ECO:0000256" key="1">
    <source>
        <dbReference type="SAM" id="MobiDB-lite"/>
    </source>
</evidence>
<dbReference type="GeneID" id="113472013"/>
<dbReference type="STRING" id="121845.A0A3Q0JKJ9"/>
<dbReference type="KEGG" id="dci:113472013"/>
<feature type="domain" description="PDZ" evidence="2">
    <location>
        <begin position="12"/>
        <end position="52"/>
    </location>
</feature>
<reference evidence="4" key="1">
    <citation type="submission" date="2025-08" db="UniProtKB">
        <authorList>
            <consortium name="RefSeq"/>
        </authorList>
    </citation>
    <scope>IDENTIFICATION</scope>
</reference>
<feature type="compositionally biased region" description="Low complexity" evidence="1">
    <location>
        <begin position="128"/>
        <end position="140"/>
    </location>
</feature>
<name>A0A3Q0JKJ9_DIACI</name>
<organism evidence="3 4">
    <name type="scientific">Diaphorina citri</name>
    <name type="common">Asian citrus psyllid</name>
    <dbReference type="NCBI Taxonomy" id="121845"/>
    <lineage>
        <taxon>Eukaryota</taxon>
        <taxon>Metazoa</taxon>
        <taxon>Ecdysozoa</taxon>
        <taxon>Arthropoda</taxon>
        <taxon>Hexapoda</taxon>
        <taxon>Insecta</taxon>
        <taxon>Pterygota</taxon>
        <taxon>Neoptera</taxon>
        <taxon>Paraneoptera</taxon>
        <taxon>Hemiptera</taxon>
        <taxon>Sternorrhyncha</taxon>
        <taxon>Psylloidea</taxon>
        <taxon>Psyllidae</taxon>
        <taxon>Diaphorininae</taxon>
        <taxon>Diaphorina</taxon>
    </lineage>
</organism>
<dbReference type="Proteomes" id="UP000079169">
    <property type="component" value="Unplaced"/>
</dbReference>
<protein>
    <submittedName>
        <fullName evidence="4">InaD-like protein</fullName>
    </submittedName>
</protein>
<feature type="non-terminal residue" evidence="4">
    <location>
        <position position="148"/>
    </location>
</feature>
<dbReference type="AlphaFoldDB" id="A0A3Q0JKJ9"/>
<dbReference type="PROSITE" id="PS50106">
    <property type="entry name" value="PDZ"/>
    <property type="match status" value="1"/>
</dbReference>
<dbReference type="InterPro" id="IPR036034">
    <property type="entry name" value="PDZ_sf"/>
</dbReference>
<proteinExistence type="predicted"/>
<dbReference type="Pfam" id="PF00595">
    <property type="entry name" value="PDZ"/>
    <property type="match status" value="1"/>
</dbReference>
<dbReference type="PaxDb" id="121845-A0A3Q0JKJ9"/>
<sequence>MVNYTYIHPKGKTGDRILEVDGIDVRTSSHEQAVDIIRAAGNPVRLLIQSLVQWQSTENDESGASSHNYSGGLKKQSTRKRAPIAPSTLSPAITPRNSKENILRDESGASSHNYSGGLKKQSTRKRAPIAPSTPSPAITPRNSKENIL</sequence>
<evidence type="ECO:0000259" key="2">
    <source>
        <dbReference type="PROSITE" id="PS50106"/>
    </source>
</evidence>
<dbReference type="Gene3D" id="2.30.42.10">
    <property type="match status" value="1"/>
</dbReference>
<dbReference type="SUPFAM" id="SSF50156">
    <property type="entry name" value="PDZ domain-like"/>
    <property type="match status" value="1"/>
</dbReference>
<feature type="compositionally biased region" description="Basic and acidic residues" evidence="1">
    <location>
        <begin position="97"/>
        <end position="107"/>
    </location>
</feature>
<evidence type="ECO:0000313" key="4">
    <source>
        <dbReference type="RefSeq" id="XP_026687350.1"/>
    </source>
</evidence>